<dbReference type="GO" id="GO:0005829">
    <property type="term" value="C:cytosol"/>
    <property type="evidence" value="ECO:0007669"/>
    <property type="project" value="UniProtKB-SubCell"/>
</dbReference>
<keyword evidence="8 14" id="KW-0210">Decarboxylase</keyword>
<evidence type="ECO:0000256" key="3">
    <source>
        <dbReference type="ARBA" id="ARBA00009935"/>
    </source>
</evidence>
<reference evidence="19 20" key="1">
    <citation type="submission" date="2016-11" db="EMBL/GenBank/DDBJ databases">
        <title>The macronuclear genome of Stentor coeruleus: a giant cell with tiny introns.</title>
        <authorList>
            <person name="Slabodnick M."/>
            <person name="Ruby J.G."/>
            <person name="Reiff S.B."/>
            <person name="Swart E.C."/>
            <person name="Gosai S."/>
            <person name="Prabakaran S."/>
            <person name="Witkowska E."/>
            <person name="Larue G.E."/>
            <person name="Fisher S."/>
            <person name="Freeman R.M."/>
            <person name="Gunawardena J."/>
            <person name="Chu W."/>
            <person name="Stover N.A."/>
            <person name="Gregory B.D."/>
            <person name="Nowacki M."/>
            <person name="Derisi J."/>
            <person name="Roy S.W."/>
            <person name="Marshall W.F."/>
            <person name="Sood P."/>
        </authorList>
    </citation>
    <scope>NUCLEOTIDE SEQUENCE [LARGE SCALE GENOMIC DNA]</scope>
    <source>
        <strain evidence="19">WM001</strain>
    </source>
</reference>
<dbReference type="AlphaFoldDB" id="A0A1R2BWG8"/>
<sequence>MDLQVAESLPPRPTSHNTPIGQANFPPMENTRILQAARGEEVDKIPVWVMRQAGRYLPEFLKVKESYDFFTICTTPNVACEVTLQPLRRFALDAAIIFSDILVVPQFMGMEVLMLPAKGPSFPQPLLSPEDAKRLIKPDPETAFKPYLDSIYLTRHSLKGKVPLIGFTGGPFTLFTYMVEGGSSNTFTKSRKWIFAHPEETKNILQMITDVVCEFLYAQVCSGAQIIQVFESHAGLLGPADFNEFILPYLNQIASFMKAKGRENPETDVPLILFAKDAGFMLEELFMTSYDAFGLDWTIDISKAKVLGQKYKKTIQGNFDPAMLYAPQDTIRARAFAMAQVGGKSGYIANLGHGIYPDTSPDHLQTFIEAVHTV</sequence>
<dbReference type="InterPro" id="IPR038071">
    <property type="entry name" value="UROD/MetE-like_sf"/>
</dbReference>
<evidence type="ECO:0000256" key="6">
    <source>
        <dbReference type="ARBA" id="ARBA00014308"/>
    </source>
</evidence>
<comment type="function">
    <text evidence="11">Catalyzes the sequential decarboxylation of the four acetate side chains of uroporphyrinogen to form coproporphyrinogen and participates in the fifth step in the heme biosynthetic pathway. Isomer I or isomer III of uroporphyrinogen may serve as substrate, but only coproporphyrinogen III can ultimately be converted to heme. In vitro also decarboxylates pentacarboxylate porphyrinogen I.</text>
</comment>
<dbReference type="HAMAP" id="MF_00218">
    <property type="entry name" value="URO_D"/>
    <property type="match status" value="1"/>
</dbReference>
<comment type="subunit">
    <text evidence="4">Homodimer.</text>
</comment>
<protein>
    <recommendedName>
        <fullName evidence="6 14">Uroporphyrinogen decarboxylase</fullName>
        <ecNumber evidence="5 14">4.1.1.37</ecNumber>
    </recommendedName>
</protein>
<comment type="catalytic activity">
    <reaction evidence="12">
        <text>uroporphyrinogen I + 4 H(+) = coproporphyrinogen I + 4 CO2</text>
        <dbReference type="Rhea" id="RHEA:31239"/>
        <dbReference type="ChEBI" id="CHEBI:15378"/>
        <dbReference type="ChEBI" id="CHEBI:16526"/>
        <dbReference type="ChEBI" id="CHEBI:62626"/>
        <dbReference type="ChEBI" id="CHEBI:62631"/>
    </reaction>
    <physiologicalReaction direction="left-to-right" evidence="12">
        <dbReference type="Rhea" id="RHEA:31240"/>
    </physiologicalReaction>
</comment>
<comment type="pathway">
    <text evidence="2 14">Porphyrin-containing compound metabolism; protoporphyrin-IX biosynthesis; coproporphyrinogen-III from 5-aminolevulinate: step 4/4.</text>
</comment>
<name>A0A1R2BWG8_9CILI</name>
<keyword evidence="10 14" id="KW-0627">Porphyrin biosynthesis</keyword>
<dbReference type="SUPFAM" id="SSF51726">
    <property type="entry name" value="UROD/MetE-like"/>
    <property type="match status" value="1"/>
</dbReference>
<evidence type="ECO:0000256" key="5">
    <source>
        <dbReference type="ARBA" id="ARBA00012288"/>
    </source>
</evidence>
<accession>A0A1R2BWG8</accession>
<proteinExistence type="inferred from homology"/>
<keyword evidence="20" id="KW-1185">Reference proteome</keyword>
<dbReference type="CDD" id="cd00717">
    <property type="entry name" value="URO-D"/>
    <property type="match status" value="1"/>
</dbReference>
<evidence type="ECO:0000256" key="11">
    <source>
        <dbReference type="ARBA" id="ARBA00045708"/>
    </source>
</evidence>
<evidence type="ECO:0000256" key="13">
    <source>
        <dbReference type="ARBA" id="ARBA00048411"/>
    </source>
</evidence>
<evidence type="ECO:0000256" key="1">
    <source>
        <dbReference type="ARBA" id="ARBA00004514"/>
    </source>
</evidence>
<evidence type="ECO:0000256" key="9">
    <source>
        <dbReference type="ARBA" id="ARBA00023239"/>
    </source>
</evidence>
<dbReference type="Proteomes" id="UP000187209">
    <property type="component" value="Unassembled WGS sequence"/>
</dbReference>
<comment type="subcellular location">
    <subcellularLocation>
        <location evidence="1">Cytoplasm</location>
        <location evidence="1">Cytosol</location>
    </subcellularLocation>
</comment>
<evidence type="ECO:0000256" key="12">
    <source>
        <dbReference type="ARBA" id="ARBA00047341"/>
    </source>
</evidence>
<evidence type="ECO:0000313" key="19">
    <source>
        <dbReference type="EMBL" id="OMJ81159.1"/>
    </source>
</evidence>
<dbReference type="EC" id="4.1.1.37" evidence="5 14"/>
<dbReference type="FunFam" id="3.20.20.210:FF:000008">
    <property type="entry name" value="Uroporphyrinogen decarboxylase"/>
    <property type="match status" value="1"/>
</dbReference>
<dbReference type="GO" id="GO:0006782">
    <property type="term" value="P:protoporphyrinogen IX biosynthetic process"/>
    <property type="evidence" value="ECO:0007669"/>
    <property type="project" value="UniProtKB-UniPathway"/>
</dbReference>
<dbReference type="EMBL" id="MPUH01000391">
    <property type="protein sequence ID" value="OMJ81159.1"/>
    <property type="molecule type" value="Genomic_DNA"/>
</dbReference>
<feature type="region of interest" description="Disordered" evidence="16">
    <location>
        <begin position="1"/>
        <end position="24"/>
    </location>
</feature>
<feature type="domain" description="Uroporphyrinogen decarboxylase (URO-D)" evidence="18">
    <location>
        <begin position="165"/>
        <end position="181"/>
    </location>
</feature>
<evidence type="ECO:0000259" key="18">
    <source>
        <dbReference type="PROSITE" id="PS00907"/>
    </source>
</evidence>
<evidence type="ECO:0000259" key="17">
    <source>
        <dbReference type="PROSITE" id="PS00906"/>
    </source>
</evidence>
<dbReference type="InterPro" id="IPR006361">
    <property type="entry name" value="Uroporphyrinogen_deCO2ase_HemE"/>
</dbReference>
<evidence type="ECO:0000256" key="14">
    <source>
        <dbReference type="RuleBase" id="RU000554"/>
    </source>
</evidence>
<organism evidence="19 20">
    <name type="scientific">Stentor coeruleus</name>
    <dbReference type="NCBI Taxonomy" id="5963"/>
    <lineage>
        <taxon>Eukaryota</taxon>
        <taxon>Sar</taxon>
        <taxon>Alveolata</taxon>
        <taxon>Ciliophora</taxon>
        <taxon>Postciliodesmatophora</taxon>
        <taxon>Heterotrichea</taxon>
        <taxon>Heterotrichida</taxon>
        <taxon>Stentoridae</taxon>
        <taxon>Stentor</taxon>
    </lineage>
</organism>
<evidence type="ECO:0000256" key="8">
    <source>
        <dbReference type="ARBA" id="ARBA00022793"/>
    </source>
</evidence>
<evidence type="ECO:0000256" key="2">
    <source>
        <dbReference type="ARBA" id="ARBA00004804"/>
    </source>
</evidence>
<dbReference type="UniPathway" id="UPA00251">
    <property type="reaction ID" value="UER00321"/>
</dbReference>
<dbReference type="Pfam" id="PF01208">
    <property type="entry name" value="URO-D"/>
    <property type="match status" value="1"/>
</dbReference>
<evidence type="ECO:0000256" key="4">
    <source>
        <dbReference type="ARBA" id="ARBA00011738"/>
    </source>
</evidence>
<dbReference type="InterPro" id="IPR000257">
    <property type="entry name" value="Uroporphyrinogen_deCOase"/>
</dbReference>
<evidence type="ECO:0000256" key="16">
    <source>
        <dbReference type="SAM" id="MobiDB-lite"/>
    </source>
</evidence>
<comment type="similarity">
    <text evidence="3 15">Belongs to the uroporphyrinogen decarboxylase family.</text>
</comment>
<dbReference type="PANTHER" id="PTHR21091">
    <property type="entry name" value="METHYLTETRAHYDROFOLATE:HOMOCYSTEINE METHYLTRANSFERASE RELATED"/>
    <property type="match status" value="1"/>
</dbReference>
<feature type="domain" description="Uroporphyrinogen decarboxylase (URO-D)" evidence="17">
    <location>
        <begin position="46"/>
        <end position="55"/>
    </location>
</feature>
<keyword evidence="7" id="KW-0963">Cytoplasm</keyword>
<dbReference type="Gene3D" id="3.20.20.210">
    <property type="match status" value="1"/>
</dbReference>
<evidence type="ECO:0000313" key="20">
    <source>
        <dbReference type="Proteomes" id="UP000187209"/>
    </source>
</evidence>
<gene>
    <name evidence="19" type="ORF">SteCoe_18426</name>
</gene>
<dbReference type="OrthoDB" id="339900at2759"/>
<evidence type="ECO:0000256" key="15">
    <source>
        <dbReference type="RuleBase" id="RU004169"/>
    </source>
</evidence>
<comment type="catalytic activity">
    <reaction evidence="13">
        <text>uroporphyrinogen III + 4 H(+) = coproporphyrinogen III + 4 CO2</text>
        <dbReference type="Rhea" id="RHEA:19865"/>
        <dbReference type="ChEBI" id="CHEBI:15378"/>
        <dbReference type="ChEBI" id="CHEBI:16526"/>
        <dbReference type="ChEBI" id="CHEBI:57308"/>
        <dbReference type="ChEBI" id="CHEBI:57309"/>
        <dbReference type="EC" id="4.1.1.37"/>
    </reaction>
    <physiologicalReaction direction="left-to-right" evidence="13">
        <dbReference type="Rhea" id="RHEA:19866"/>
    </physiologicalReaction>
</comment>
<comment type="caution">
    <text evidence="19">The sequence shown here is derived from an EMBL/GenBank/DDBJ whole genome shotgun (WGS) entry which is preliminary data.</text>
</comment>
<dbReference type="PANTHER" id="PTHR21091:SF169">
    <property type="entry name" value="UROPORPHYRINOGEN DECARBOXYLASE"/>
    <property type="match status" value="1"/>
</dbReference>
<keyword evidence="9 14" id="KW-0456">Lyase</keyword>
<evidence type="ECO:0000256" key="7">
    <source>
        <dbReference type="ARBA" id="ARBA00022490"/>
    </source>
</evidence>
<dbReference type="NCBIfam" id="TIGR01464">
    <property type="entry name" value="hemE"/>
    <property type="match status" value="1"/>
</dbReference>
<dbReference type="PROSITE" id="PS00907">
    <property type="entry name" value="UROD_2"/>
    <property type="match status" value="1"/>
</dbReference>
<evidence type="ECO:0000256" key="10">
    <source>
        <dbReference type="ARBA" id="ARBA00023244"/>
    </source>
</evidence>
<dbReference type="PROSITE" id="PS00906">
    <property type="entry name" value="UROD_1"/>
    <property type="match status" value="1"/>
</dbReference>
<dbReference type="GO" id="GO:0004853">
    <property type="term" value="F:uroporphyrinogen decarboxylase activity"/>
    <property type="evidence" value="ECO:0007669"/>
    <property type="project" value="UniProtKB-EC"/>
</dbReference>